<reference evidence="2" key="1">
    <citation type="submission" date="2020-05" db="EMBL/GenBank/DDBJ databases">
        <authorList>
            <person name="Chiriac C."/>
            <person name="Salcher M."/>
            <person name="Ghai R."/>
            <person name="Kavagutti S V."/>
        </authorList>
    </citation>
    <scope>NUCLEOTIDE SEQUENCE</scope>
</reference>
<sequence length="899" mass="93858">MIRDSLAVVVVTRRHPERLSATLASLAADKVPGTVIVVNLTGDSVPLTGQMEIVGPPTLSLSHAVDRAIADSSAETVWVLRDDTSVRPGAFAALASILDTSPSVGVVGPKQMDAQSPVTIREMGESMTRSGYALQIAERELDQAQFDRTTDVLAVGEAGMLVRRSVWTSLNGFDPALPALGGALDFCFRARSAGWLVEVVPAAVIDTAVTSFEALVGDVTESQAEREEARARAHRVLVYGPSLVRPFRAFGLTFAALIRGFGRFLRKRANPFAEWRGSVAGVLDLGAIARSHRSYRAMMTNPAAGGRLFVSSSDLRHRRAMQRDDELAKQEAADVAPRLEFRSAAMWFTGIATVLGMVLGGRFLGSTALSGGALIPMPATVTEAWDAIGATWSDVAGGMNGAPDGFAALMGIVGSLTWWNPNLIVVTLFAFAIPLSFVAGFIGAGSLTTHSRVAIVVGAGWALLPTLHVAISEGRITAVLAHIALPLFARAIMGSTILSLGWASILGAIVWVSVPALAPAIVTVVIIRAVTGTPTAMFALALPLAFEWPRLIESISNPAAYFADRGVPFPTGAPHGVVSLTLWPTIPSFPGVDTEIATLVTFVVVAVCLSLTVIAVVVAENPRVGALLLPGAIALLTWAALGPLTLATADGQPVGLFPGPLYDVVWFGLLSGAAITISAIRFAAGFLAPIAVAVIAAVGFVPLTAVATGMSLVSPSSVRTLPAYVQAETTVHPGGATLILTPTADGIRAELQRDAGVTLVEWTAAAATRRTLAEHESAIAELAANLIVESDFDVAAAVAEAGIRFLVLEAPPTAPEVSAIASHAGLTSVGVTDRGILWRVNEMIEASPVNRSPDLTFRVILGLIGLVTLIAAIPTSLPRRRPVMDDLAPVTGEGDDEHS</sequence>
<dbReference type="InterPro" id="IPR029044">
    <property type="entry name" value="Nucleotide-diphossugar_trans"/>
</dbReference>
<dbReference type="AlphaFoldDB" id="A0A6J6I8C5"/>
<feature type="transmembrane region" description="Helical" evidence="1">
    <location>
        <begin position="596"/>
        <end position="619"/>
    </location>
</feature>
<feature type="transmembrane region" description="Helical" evidence="1">
    <location>
        <begin position="453"/>
        <end position="471"/>
    </location>
</feature>
<dbReference type="PANTHER" id="PTHR43179:SF7">
    <property type="entry name" value="RHAMNOSYLTRANSFERASE WBBL"/>
    <property type="match status" value="1"/>
</dbReference>
<gene>
    <name evidence="2" type="ORF">UFOPK1961_00003</name>
</gene>
<feature type="transmembrane region" description="Helical" evidence="1">
    <location>
        <begin position="626"/>
        <end position="644"/>
    </location>
</feature>
<proteinExistence type="predicted"/>
<keyword evidence="1" id="KW-1133">Transmembrane helix</keyword>
<feature type="transmembrane region" description="Helical" evidence="1">
    <location>
        <begin position="664"/>
        <end position="683"/>
    </location>
</feature>
<dbReference type="PANTHER" id="PTHR43179">
    <property type="entry name" value="RHAMNOSYLTRANSFERASE WBBL"/>
    <property type="match status" value="1"/>
</dbReference>
<organism evidence="2">
    <name type="scientific">freshwater metagenome</name>
    <dbReference type="NCBI Taxonomy" id="449393"/>
    <lineage>
        <taxon>unclassified sequences</taxon>
        <taxon>metagenomes</taxon>
        <taxon>ecological metagenomes</taxon>
    </lineage>
</organism>
<dbReference type="Gene3D" id="3.90.550.10">
    <property type="entry name" value="Spore Coat Polysaccharide Biosynthesis Protein SpsA, Chain A"/>
    <property type="match status" value="1"/>
</dbReference>
<accession>A0A6J6I8C5</accession>
<dbReference type="SUPFAM" id="SSF53448">
    <property type="entry name" value="Nucleotide-diphospho-sugar transferases"/>
    <property type="match status" value="1"/>
</dbReference>
<dbReference type="Pfam" id="PF13641">
    <property type="entry name" value="Glyco_tranf_2_3"/>
    <property type="match status" value="1"/>
</dbReference>
<keyword evidence="1" id="KW-0472">Membrane</keyword>
<evidence type="ECO:0000313" key="2">
    <source>
        <dbReference type="EMBL" id="CAB4620547.1"/>
    </source>
</evidence>
<feature type="transmembrane region" description="Helical" evidence="1">
    <location>
        <begin position="491"/>
        <end position="514"/>
    </location>
</feature>
<evidence type="ECO:0000256" key="1">
    <source>
        <dbReference type="SAM" id="Phobius"/>
    </source>
</evidence>
<feature type="transmembrane region" description="Helical" evidence="1">
    <location>
        <begin position="423"/>
        <end position="444"/>
    </location>
</feature>
<keyword evidence="1" id="KW-0812">Transmembrane</keyword>
<feature type="transmembrane region" description="Helical" evidence="1">
    <location>
        <begin position="690"/>
        <end position="713"/>
    </location>
</feature>
<feature type="transmembrane region" description="Helical" evidence="1">
    <location>
        <begin position="855"/>
        <end position="874"/>
    </location>
</feature>
<dbReference type="EMBL" id="CAEZVJ010000001">
    <property type="protein sequence ID" value="CAB4620547.1"/>
    <property type="molecule type" value="Genomic_DNA"/>
</dbReference>
<feature type="transmembrane region" description="Helical" evidence="1">
    <location>
        <begin position="521"/>
        <end position="546"/>
    </location>
</feature>
<protein>
    <submittedName>
        <fullName evidence="2">Unannotated protein</fullName>
    </submittedName>
</protein>
<feature type="transmembrane region" description="Helical" evidence="1">
    <location>
        <begin position="344"/>
        <end position="364"/>
    </location>
</feature>
<name>A0A6J6I8C5_9ZZZZ</name>